<dbReference type="SUPFAM" id="SSF110849">
    <property type="entry name" value="ParB/Sulfiredoxin"/>
    <property type="match status" value="1"/>
</dbReference>
<dbReference type="GO" id="GO:0003677">
    <property type="term" value="F:DNA binding"/>
    <property type="evidence" value="ECO:0007669"/>
    <property type="project" value="InterPro"/>
</dbReference>
<reference evidence="5" key="1">
    <citation type="submission" date="2020-05" db="EMBL/GenBank/DDBJ databases">
        <authorList>
            <person name="Chiriac C."/>
            <person name="Salcher M."/>
            <person name="Ghai R."/>
            <person name="Kavagutti S V."/>
        </authorList>
    </citation>
    <scope>NUCLEOTIDE SEQUENCE</scope>
</reference>
<feature type="region of interest" description="Disordered" evidence="3">
    <location>
        <begin position="1"/>
        <end position="27"/>
    </location>
</feature>
<dbReference type="InterPro" id="IPR004437">
    <property type="entry name" value="ParB/RepB/Spo0J"/>
</dbReference>
<evidence type="ECO:0000256" key="3">
    <source>
        <dbReference type="SAM" id="MobiDB-lite"/>
    </source>
</evidence>
<dbReference type="GO" id="GO:0007059">
    <property type="term" value="P:chromosome segregation"/>
    <property type="evidence" value="ECO:0007669"/>
    <property type="project" value="UniProtKB-KW"/>
</dbReference>
<protein>
    <submittedName>
        <fullName evidence="5">Unannotated protein</fullName>
    </submittedName>
</protein>
<proteinExistence type="inferred from homology"/>
<dbReference type="SUPFAM" id="SSF109709">
    <property type="entry name" value="KorB DNA-binding domain-like"/>
    <property type="match status" value="1"/>
</dbReference>
<dbReference type="InterPro" id="IPR050336">
    <property type="entry name" value="Chromosome_partition/occlusion"/>
</dbReference>
<dbReference type="PANTHER" id="PTHR33375">
    <property type="entry name" value="CHROMOSOME-PARTITIONING PROTEIN PARB-RELATED"/>
    <property type="match status" value="1"/>
</dbReference>
<dbReference type="EMBL" id="CAEZXR010000433">
    <property type="protein sequence ID" value="CAB4733231.1"/>
    <property type="molecule type" value="Genomic_DNA"/>
</dbReference>
<dbReference type="AlphaFoldDB" id="A0A6J6SE88"/>
<dbReference type="PANTHER" id="PTHR33375:SF1">
    <property type="entry name" value="CHROMOSOME-PARTITIONING PROTEIN PARB-RELATED"/>
    <property type="match status" value="1"/>
</dbReference>
<dbReference type="Gene3D" id="1.10.10.2830">
    <property type="match status" value="1"/>
</dbReference>
<dbReference type="NCBIfam" id="TIGR00180">
    <property type="entry name" value="parB_part"/>
    <property type="match status" value="1"/>
</dbReference>
<dbReference type="SMART" id="SM00470">
    <property type="entry name" value="ParB"/>
    <property type="match status" value="1"/>
</dbReference>
<evidence type="ECO:0000256" key="1">
    <source>
        <dbReference type="ARBA" id="ARBA00006295"/>
    </source>
</evidence>
<dbReference type="InterPro" id="IPR036086">
    <property type="entry name" value="ParB/Sulfiredoxin_sf"/>
</dbReference>
<organism evidence="5">
    <name type="scientific">freshwater metagenome</name>
    <dbReference type="NCBI Taxonomy" id="449393"/>
    <lineage>
        <taxon>unclassified sequences</taxon>
        <taxon>metagenomes</taxon>
        <taxon>ecological metagenomes</taxon>
    </lineage>
</organism>
<sequence>MPTKTQAPTFDPELSTRSIKPHPSNPRRTAIADDEMVASIKEAGLIQPLIVAPAAKGTGYVVLAGHRRLDGVKKAKVTKVPAIIRHDITTDAEQIEFAVIENVHRQDLTPVEEAEAFEQLRSLKYTQADIARKTGRPVSQVRDRLKLIKLSTSSRDALHRGQLTIGDALALTAFSDDPETETRLAKSPNLSWAIAEETRKREFAIKAEQARAEHLEKGLQEVPWPAGKSSMYELRKPDPLPLHMTAESAPSKHKDCLGFMINTRVSYETSFLVCTAPHKHKKTLSAAERKAKEAEAQRQAELHAAREAAEIAQTLRTGSVFELIGQGITLDPRLRDLLRALLPSTVWLLDTDRYTLYSAAMVGDDDLWGQNRYNRSPVQVEAFQRHASALNEGSDPYLLKALSAVLLSAIEDEVDDMDSTYYYPLGKVHAARYFDLLEGIGHELSDADKALAERARAAEPVDEAAGPGDDDSVLEAHAFAGEVGYACIVCDMAAPADIHQAFEDAVASAELES</sequence>
<accession>A0A6J6SE88</accession>
<name>A0A6J6SE88_9ZZZZ</name>
<dbReference type="Gene3D" id="3.90.1530.30">
    <property type="match status" value="1"/>
</dbReference>
<evidence type="ECO:0000313" key="5">
    <source>
        <dbReference type="EMBL" id="CAB4733231.1"/>
    </source>
</evidence>
<comment type="similarity">
    <text evidence="1">Belongs to the ParB family.</text>
</comment>
<feature type="domain" description="ParB-like N-terminal" evidence="4">
    <location>
        <begin position="12"/>
        <end position="103"/>
    </location>
</feature>
<dbReference type="FunFam" id="1.10.10.2830:FF:000001">
    <property type="entry name" value="Chromosome partitioning protein ParB"/>
    <property type="match status" value="1"/>
</dbReference>
<dbReference type="GO" id="GO:0005694">
    <property type="term" value="C:chromosome"/>
    <property type="evidence" value="ECO:0007669"/>
    <property type="project" value="TreeGrafter"/>
</dbReference>
<keyword evidence="2" id="KW-0159">Chromosome partition</keyword>
<evidence type="ECO:0000259" key="4">
    <source>
        <dbReference type="SMART" id="SM00470"/>
    </source>
</evidence>
<dbReference type="InterPro" id="IPR003115">
    <property type="entry name" value="ParB_N"/>
</dbReference>
<gene>
    <name evidence="5" type="ORF">UFOPK2579_02710</name>
</gene>
<evidence type="ECO:0000256" key="2">
    <source>
        <dbReference type="ARBA" id="ARBA00022829"/>
    </source>
</evidence>
<dbReference type="InterPro" id="IPR041468">
    <property type="entry name" value="HTH_ParB/Spo0J"/>
</dbReference>
<dbReference type="Pfam" id="PF17762">
    <property type="entry name" value="HTH_ParB"/>
    <property type="match status" value="1"/>
</dbReference>
<dbReference type="Pfam" id="PF02195">
    <property type="entry name" value="ParB_N"/>
    <property type="match status" value="1"/>
</dbReference>